<proteinExistence type="predicted"/>
<evidence type="ECO:0000313" key="2">
    <source>
        <dbReference type="EMBL" id="KAK7027268.1"/>
    </source>
</evidence>
<feature type="compositionally biased region" description="Acidic residues" evidence="1">
    <location>
        <begin position="246"/>
        <end position="266"/>
    </location>
</feature>
<dbReference type="EMBL" id="JAYKXP010000098">
    <property type="protein sequence ID" value="KAK7027268.1"/>
    <property type="molecule type" value="Genomic_DNA"/>
</dbReference>
<protein>
    <recommendedName>
        <fullName evidence="4">F-box domain-containing protein</fullName>
    </recommendedName>
</protein>
<reference evidence="2 3" key="1">
    <citation type="submission" date="2024-01" db="EMBL/GenBank/DDBJ databases">
        <title>A draft genome for a cacao thread blight-causing isolate of Paramarasmius palmivorus.</title>
        <authorList>
            <person name="Baruah I.K."/>
            <person name="Bukari Y."/>
            <person name="Amoako-Attah I."/>
            <person name="Meinhardt L.W."/>
            <person name="Bailey B.A."/>
            <person name="Cohen S.P."/>
        </authorList>
    </citation>
    <scope>NUCLEOTIDE SEQUENCE [LARGE SCALE GENOMIC DNA]</scope>
    <source>
        <strain evidence="2 3">GH-12</strain>
    </source>
</reference>
<feature type="region of interest" description="Disordered" evidence="1">
    <location>
        <begin position="238"/>
        <end position="282"/>
    </location>
</feature>
<dbReference type="Proteomes" id="UP001383192">
    <property type="component" value="Unassembled WGS sequence"/>
</dbReference>
<accession>A0AAW0BLM9</accession>
<organism evidence="2 3">
    <name type="scientific">Paramarasmius palmivorus</name>
    <dbReference type="NCBI Taxonomy" id="297713"/>
    <lineage>
        <taxon>Eukaryota</taxon>
        <taxon>Fungi</taxon>
        <taxon>Dikarya</taxon>
        <taxon>Basidiomycota</taxon>
        <taxon>Agaricomycotina</taxon>
        <taxon>Agaricomycetes</taxon>
        <taxon>Agaricomycetidae</taxon>
        <taxon>Agaricales</taxon>
        <taxon>Marasmiineae</taxon>
        <taxon>Marasmiaceae</taxon>
        <taxon>Paramarasmius</taxon>
    </lineage>
</organism>
<keyword evidence="3" id="KW-1185">Reference proteome</keyword>
<comment type="caution">
    <text evidence="2">The sequence shown here is derived from an EMBL/GenBank/DDBJ whole genome shotgun (WGS) entry which is preliminary data.</text>
</comment>
<evidence type="ECO:0008006" key="4">
    <source>
        <dbReference type="Google" id="ProtNLM"/>
    </source>
</evidence>
<gene>
    <name evidence="2" type="ORF">VNI00_015357</name>
</gene>
<evidence type="ECO:0000256" key="1">
    <source>
        <dbReference type="SAM" id="MobiDB-lite"/>
    </source>
</evidence>
<evidence type="ECO:0000313" key="3">
    <source>
        <dbReference type="Proteomes" id="UP001383192"/>
    </source>
</evidence>
<name>A0AAW0BLM9_9AGAR</name>
<dbReference type="AlphaFoldDB" id="A0AAW0BLM9"/>
<feature type="compositionally biased region" description="Basic and acidic residues" evidence="1">
    <location>
        <begin position="267"/>
        <end position="276"/>
    </location>
</feature>
<sequence>MSSKLPLEITEQILSTLWLSPLSPSERATFIKSSHLVSKTWSAIFARVAARDVHILSASHGLKFMDALAGHSCLNYPLDHLCRSITFEHEHKFLLPGPAKDEQLLGRVIHEILRALFTSPFRLPHLRRVAVMVKNFLTETLFEHHPFIHMPYQVRELDVLFSYGEETYPLDVQAIKSKRFDKFDMRRGSLPFLRRLRVKGTSIGVAKELLEACGGRERLLVFEQDAWKEEQPKQPVVLPSVYKDEDFGDDDESDEEDGDEEFYDCEEERRVEKSIEDSWSDSEYEEALIDNFSKDQLIRILSAFQRHLLTTA</sequence>